<accession>A0ABQ9Z364</accession>
<evidence type="ECO:0008006" key="3">
    <source>
        <dbReference type="Google" id="ProtNLM"/>
    </source>
</evidence>
<reference evidence="1 2" key="1">
    <citation type="journal article" date="2023" name="Nucleic Acids Res.">
        <title>The hologenome of Daphnia magna reveals possible DNA methylation and microbiome-mediated evolution of the host genome.</title>
        <authorList>
            <person name="Chaturvedi A."/>
            <person name="Li X."/>
            <person name="Dhandapani V."/>
            <person name="Marshall H."/>
            <person name="Kissane S."/>
            <person name="Cuenca-Cambronero M."/>
            <person name="Asole G."/>
            <person name="Calvet F."/>
            <person name="Ruiz-Romero M."/>
            <person name="Marangio P."/>
            <person name="Guigo R."/>
            <person name="Rago D."/>
            <person name="Mirbahai L."/>
            <person name="Eastwood N."/>
            <person name="Colbourne J.K."/>
            <person name="Zhou J."/>
            <person name="Mallon E."/>
            <person name="Orsini L."/>
        </authorList>
    </citation>
    <scope>NUCLEOTIDE SEQUENCE [LARGE SCALE GENOMIC DNA]</scope>
    <source>
        <strain evidence="1">LRV0_1</strain>
    </source>
</reference>
<evidence type="ECO:0000313" key="2">
    <source>
        <dbReference type="Proteomes" id="UP001234178"/>
    </source>
</evidence>
<proteinExistence type="predicted"/>
<sequence>MAVRDKIDRIEKEGQVFPPDVRDFLYESLHLPLASSELSISHPFSLSPIFDQSAKTAWGSQVQKLQINLGSESVQVYFCKTHSEHLKIK</sequence>
<protein>
    <recommendedName>
        <fullName evidence="3">GMP synthase</fullName>
    </recommendedName>
</protein>
<gene>
    <name evidence="1" type="ORF">OUZ56_012493</name>
</gene>
<dbReference type="Proteomes" id="UP001234178">
    <property type="component" value="Unassembled WGS sequence"/>
</dbReference>
<dbReference type="EMBL" id="JAOYFB010000002">
    <property type="protein sequence ID" value="KAK4007333.1"/>
    <property type="molecule type" value="Genomic_DNA"/>
</dbReference>
<name>A0ABQ9Z364_9CRUS</name>
<organism evidence="1 2">
    <name type="scientific">Daphnia magna</name>
    <dbReference type="NCBI Taxonomy" id="35525"/>
    <lineage>
        <taxon>Eukaryota</taxon>
        <taxon>Metazoa</taxon>
        <taxon>Ecdysozoa</taxon>
        <taxon>Arthropoda</taxon>
        <taxon>Crustacea</taxon>
        <taxon>Branchiopoda</taxon>
        <taxon>Diplostraca</taxon>
        <taxon>Cladocera</taxon>
        <taxon>Anomopoda</taxon>
        <taxon>Daphniidae</taxon>
        <taxon>Daphnia</taxon>
    </lineage>
</organism>
<keyword evidence="2" id="KW-1185">Reference proteome</keyword>
<evidence type="ECO:0000313" key="1">
    <source>
        <dbReference type="EMBL" id="KAK4007333.1"/>
    </source>
</evidence>
<comment type="caution">
    <text evidence="1">The sequence shown here is derived from an EMBL/GenBank/DDBJ whole genome shotgun (WGS) entry which is preliminary data.</text>
</comment>